<dbReference type="EMBL" id="AHCD03000044">
    <property type="protein sequence ID" value="KAF7781477.1"/>
    <property type="molecule type" value="Genomic_DNA"/>
</dbReference>
<gene>
    <name evidence="1" type="ORF">PRUB_b0708</name>
</gene>
<evidence type="ECO:0000313" key="2">
    <source>
        <dbReference type="Proteomes" id="UP000016480"/>
    </source>
</evidence>
<accession>A0A8T0C2B4</accession>
<name>A0A8T0C2B4_9GAMM</name>
<organism evidence="1 2">
    <name type="scientific">Pseudoalteromonas rubra</name>
    <dbReference type="NCBI Taxonomy" id="43658"/>
    <lineage>
        <taxon>Bacteria</taxon>
        <taxon>Pseudomonadati</taxon>
        <taxon>Pseudomonadota</taxon>
        <taxon>Gammaproteobacteria</taxon>
        <taxon>Alteromonadales</taxon>
        <taxon>Pseudoalteromonadaceae</taxon>
        <taxon>Pseudoalteromonas</taxon>
    </lineage>
</organism>
<dbReference type="AlphaFoldDB" id="A0A8T0C2B4"/>
<dbReference type="Proteomes" id="UP000016480">
    <property type="component" value="Unassembled WGS sequence"/>
</dbReference>
<proteinExistence type="predicted"/>
<evidence type="ECO:0000313" key="1">
    <source>
        <dbReference type="EMBL" id="KAF7781477.1"/>
    </source>
</evidence>
<sequence length="37" mass="4186">MSHQKLVQVNDKSTKPDITSALQVMVLQSVVSVWKIF</sequence>
<comment type="caution">
    <text evidence="1">The sequence shown here is derived from an EMBL/GenBank/DDBJ whole genome shotgun (WGS) entry which is preliminary data.</text>
</comment>
<protein>
    <submittedName>
        <fullName evidence="1">Uncharacterized protein</fullName>
    </submittedName>
</protein>
<reference evidence="1 2" key="1">
    <citation type="journal article" date="2012" name="J. Bacteriol.">
        <title>Genome sequence of the cycloprodigiosin-producing bacterial strain Pseudoalteromonas rubra ATCC 29570(T).</title>
        <authorList>
            <person name="Xie B.B."/>
            <person name="Shu Y.L."/>
            <person name="Qin Q.L."/>
            <person name="Rong J.C."/>
            <person name="Zhang X.Y."/>
            <person name="Chen X.L."/>
            <person name="Zhou B.C."/>
            <person name="Zhang Y.Z."/>
        </authorList>
    </citation>
    <scope>NUCLEOTIDE SEQUENCE [LARGE SCALE GENOMIC DNA]</scope>
    <source>
        <strain evidence="1 2">DSM 6842</strain>
    </source>
</reference>